<reference evidence="6 7" key="1">
    <citation type="submission" date="2015-03" db="EMBL/GenBank/DDBJ databases">
        <authorList>
            <person name="Radwan O."/>
            <person name="Al-Naeli F.A."/>
            <person name="Rendon G.A."/>
            <person name="Fields C."/>
        </authorList>
    </citation>
    <scope>NUCLEOTIDE SEQUENCE [LARGE SCALE GENOMIC DNA]</scope>
    <source>
        <strain evidence="6">CR-DP1</strain>
    </source>
</reference>
<sequence length="872" mass="98781">MAEQMPRPSSNTRRVKLYELHGNDWFDKGIGFCNAGYSQVFLNLQTEDGQEGEPQVMVHAEENPDRFLLFSTITKEDGFQKQQVWTDPQTGIDMALSFEEAETCANIWRFISSVQASFHTDDSLDDDLPMEYEPSPVALPPADIGKLYEIDQAIRVLSSQPVNREALCKYITSDNYIPGLISVFNDAEDLESINDLYLLCGIMKQIILLNDTSIIEQIVTTECIDGVIGALEYDPDYPGQKANHRQWLNGKGRFREVVKIADQRIEAKIHQTYRLQYLKDVVLARILDDTTFSVLNSLIFFNQVEIVQHIQGNSDILNDLFSVFNPSSALATRRRDAVIFIQQCCSIAKNLEAPTRVSLYNNFIAHGLFNVVHYGLRHQDVSIRVGATEIMVSMIDHDPQMVRNTMYRQISENQPTLVDSLIDLLLVETDPGIKTQISDAIKVLLDTVVQNPAPTYAHIMRMNPEAINQYKRQSEPHPQQEEFIKLFYSSSAERLFKPLIDIDKRDNMDFSLNEAALFTYLIDILIFFLRQHNLSKVFVFQQDFCIRLTRLFEARQKHLKLIPVRLVRHMIAMRQEVCLKHLIARDAFMPIFNLLRKTLPRSNLVSSACFDVFDYVNREKVHPIAKHLVEDHRDILEADDLKSYCAFQLMCKNYDASQAFNLALPPTEYDNIMNTLFRARASPEVSASNESADPEPIANEEDYWNVPEGDVDAENDIAHTPRSRSSSILSNKLLVDYHSDEDSDENAETDNTCSPEPEPQPQNEPEPNHDTEPTASDSTTPPPSTPPAQTATPPERTSEKRRRNEDEDDDLFTSVTKRRLSVSSTGSPSGGGMSNMLRRKKSFASTSPSSSKIAMNVAQSPVTTGSGGSDTE</sequence>
<evidence type="ECO:0000256" key="3">
    <source>
        <dbReference type="SAM" id="MobiDB-lite"/>
    </source>
</evidence>
<dbReference type="OrthoDB" id="27483at2759"/>
<evidence type="ECO:0000259" key="4">
    <source>
        <dbReference type="Pfam" id="PF04802"/>
    </source>
</evidence>
<proteinExistence type="predicted"/>
<dbReference type="Gene3D" id="2.30.29.30">
    <property type="entry name" value="Pleckstrin-homology domain (PH domain)/Phosphotyrosine-binding domain (PTB)"/>
    <property type="match status" value="1"/>
</dbReference>
<dbReference type="GO" id="GO:0030289">
    <property type="term" value="C:protein phosphatase 4 complex"/>
    <property type="evidence" value="ECO:0007669"/>
    <property type="project" value="TreeGrafter"/>
</dbReference>
<keyword evidence="7" id="KW-1185">Reference proteome</keyword>
<organism evidence="6 7">
    <name type="scientific">Thielaviopsis punctulata</name>
    <dbReference type="NCBI Taxonomy" id="72032"/>
    <lineage>
        <taxon>Eukaryota</taxon>
        <taxon>Fungi</taxon>
        <taxon>Dikarya</taxon>
        <taxon>Ascomycota</taxon>
        <taxon>Pezizomycotina</taxon>
        <taxon>Sordariomycetes</taxon>
        <taxon>Hypocreomycetidae</taxon>
        <taxon>Microascales</taxon>
        <taxon>Ceratocystidaceae</taxon>
        <taxon>Thielaviopsis</taxon>
    </lineage>
</organism>
<feature type="compositionally biased region" description="Basic and acidic residues" evidence="3">
    <location>
        <begin position="796"/>
        <end position="805"/>
    </location>
</feature>
<evidence type="ECO:0000256" key="2">
    <source>
        <dbReference type="ARBA" id="ARBA00023242"/>
    </source>
</evidence>
<feature type="domain" description="Serine/threonine-protein phosphatase 4 regulatory subunit 3-like central" evidence="4">
    <location>
        <begin position="149"/>
        <end position="653"/>
    </location>
</feature>
<feature type="compositionally biased region" description="Low complexity" evidence="3">
    <location>
        <begin position="843"/>
        <end position="852"/>
    </location>
</feature>
<comment type="caution">
    <text evidence="6">The sequence shown here is derived from an EMBL/GenBank/DDBJ whole genome shotgun (WGS) entry which is preliminary data.</text>
</comment>
<feature type="region of interest" description="Disordered" evidence="3">
    <location>
        <begin position="739"/>
        <end position="872"/>
    </location>
</feature>
<evidence type="ECO:0000313" key="7">
    <source>
        <dbReference type="Proteomes" id="UP000033483"/>
    </source>
</evidence>
<dbReference type="Pfam" id="PF22972">
    <property type="entry name" value="EVH1_PP4R3"/>
    <property type="match status" value="1"/>
</dbReference>
<dbReference type="GO" id="GO:0072542">
    <property type="term" value="F:protein phosphatase activator activity"/>
    <property type="evidence" value="ECO:0007669"/>
    <property type="project" value="TreeGrafter"/>
</dbReference>
<keyword evidence="2" id="KW-0539">Nucleus</keyword>
<dbReference type="PANTHER" id="PTHR23318">
    <property type="entry name" value="ATP SYNTHASE GAMMA-RELATED"/>
    <property type="match status" value="1"/>
</dbReference>
<dbReference type="GO" id="GO:0005654">
    <property type="term" value="C:nucleoplasm"/>
    <property type="evidence" value="ECO:0007669"/>
    <property type="project" value="TreeGrafter"/>
</dbReference>
<gene>
    <name evidence="6" type="ORF">TD95_002232</name>
</gene>
<comment type="subcellular location">
    <subcellularLocation>
        <location evidence="1">Nucleus</location>
    </subcellularLocation>
</comment>
<feature type="domain" description="PP4R3 EVH1-like" evidence="5">
    <location>
        <begin position="13"/>
        <end position="116"/>
    </location>
</feature>
<feature type="compositionally biased region" description="Acidic residues" evidence="3">
    <location>
        <begin position="698"/>
        <end position="715"/>
    </location>
</feature>
<accession>A0A0F4ZDF3</accession>
<dbReference type="SUPFAM" id="SSF48371">
    <property type="entry name" value="ARM repeat"/>
    <property type="match status" value="1"/>
</dbReference>
<name>A0A0F4ZDF3_9PEZI</name>
<dbReference type="InterPro" id="IPR006887">
    <property type="entry name" value="P4R3-like_central_dom"/>
</dbReference>
<dbReference type="InterPro" id="IPR055236">
    <property type="entry name" value="EVH1_PP4R3"/>
</dbReference>
<evidence type="ECO:0000313" key="6">
    <source>
        <dbReference type="EMBL" id="KKA28552.1"/>
    </source>
</evidence>
<dbReference type="EMBL" id="LAEV01001276">
    <property type="protein sequence ID" value="KKA28552.1"/>
    <property type="molecule type" value="Genomic_DNA"/>
</dbReference>
<dbReference type="InterPro" id="IPR016024">
    <property type="entry name" value="ARM-type_fold"/>
</dbReference>
<dbReference type="InterPro" id="IPR051137">
    <property type="entry name" value="PP4R3-like"/>
</dbReference>
<dbReference type="Proteomes" id="UP000033483">
    <property type="component" value="Unassembled WGS sequence"/>
</dbReference>
<dbReference type="GO" id="GO:0006974">
    <property type="term" value="P:DNA damage response"/>
    <property type="evidence" value="ECO:0007669"/>
    <property type="project" value="TreeGrafter"/>
</dbReference>
<protein>
    <submittedName>
        <fullName evidence="6">Uncharacterized protein</fullName>
    </submittedName>
</protein>
<dbReference type="PANTHER" id="PTHR23318:SF0">
    <property type="entry name" value="SERINE_THREONINE-PROTEIN PHOSPHATASE 4 REGULATORY SUBUNIT 3"/>
    <property type="match status" value="1"/>
</dbReference>
<dbReference type="AlphaFoldDB" id="A0A0F4ZDF3"/>
<dbReference type="Pfam" id="PF04802">
    <property type="entry name" value="PP4R3"/>
    <property type="match status" value="1"/>
</dbReference>
<evidence type="ECO:0000256" key="1">
    <source>
        <dbReference type="ARBA" id="ARBA00004123"/>
    </source>
</evidence>
<dbReference type="InterPro" id="IPR011993">
    <property type="entry name" value="PH-like_dom_sf"/>
</dbReference>
<evidence type="ECO:0000259" key="5">
    <source>
        <dbReference type="Pfam" id="PF22972"/>
    </source>
</evidence>
<feature type="region of interest" description="Disordered" evidence="3">
    <location>
        <begin position="684"/>
        <end position="726"/>
    </location>
</feature>